<organism evidence="3 4">
    <name type="scientific">Saccharopolyspora elongata</name>
    <dbReference type="NCBI Taxonomy" id="2530387"/>
    <lineage>
        <taxon>Bacteria</taxon>
        <taxon>Bacillati</taxon>
        <taxon>Actinomycetota</taxon>
        <taxon>Actinomycetes</taxon>
        <taxon>Pseudonocardiales</taxon>
        <taxon>Pseudonocardiaceae</taxon>
        <taxon>Saccharopolyspora</taxon>
    </lineage>
</organism>
<dbReference type="SUPFAM" id="SSF56281">
    <property type="entry name" value="Metallo-hydrolase/oxidoreductase"/>
    <property type="match status" value="1"/>
</dbReference>
<dbReference type="RefSeq" id="WP_132484996.1">
    <property type="nucleotide sequence ID" value="NZ_SMKW01000015.1"/>
</dbReference>
<dbReference type="PANTHER" id="PTHR46018:SF4">
    <property type="entry name" value="METALLO-HYDROLASE YHFI-RELATED"/>
    <property type="match status" value="1"/>
</dbReference>
<name>A0A4R4Z1L6_9PSEU</name>
<dbReference type="Proteomes" id="UP000294947">
    <property type="component" value="Unassembled WGS sequence"/>
</dbReference>
<dbReference type="EMBL" id="SMKW01000015">
    <property type="protein sequence ID" value="TDD51656.1"/>
    <property type="molecule type" value="Genomic_DNA"/>
</dbReference>
<accession>A0A4R4Z1L6</accession>
<evidence type="ECO:0000313" key="3">
    <source>
        <dbReference type="EMBL" id="TDD51656.1"/>
    </source>
</evidence>
<feature type="region of interest" description="Disordered" evidence="1">
    <location>
        <begin position="174"/>
        <end position="200"/>
    </location>
</feature>
<dbReference type="GO" id="GO:0042781">
    <property type="term" value="F:3'-tRNA processing endoribonuclease activity"/>
    <property type="evidence" value="ECO:0007669"/>
    <property type="project" value="TreeGrafter"/>
</dbReference>
<dbReference type="AlphaFoldDB" id="A0A4R4Z1L6"/>
<keyword evidence="4" id="KW-1185">Reference proteome</keyword>
<dbReference type="OrthoDB" id="9800940at2"/>
<dbReference type="PANTHER" id="PTHR46018">
    <property type="entry name" value="ZINC PHOSPHODIESTERASE ELAC PROTEIN 1"/>
    <property type="match status" value="1"/>
</dbReference>
<evidence type="ECO:0000256" key="1">
    <source>
        <dbReference type="SAM" id="MobiDB-lite"/>
    </source>
</evidence>
<feature type="domain" description="Metallo-beta-lactamase" evidence="2">
    <location>
        <begin position="18"/>
        <end position="154"/>
    </location>
</feature>
<evidence type="ECO:0000313" key="4">
    <source>
        <dbReference type="Proteomes" id="UP000294947"/>
    </source>
</evidence>
<evidence type="ECO:0000259" key="2">
    <source>
        <dbReference type="Pfam" id="PF12706"/>
    </source>
</evidence>
<dbReference type="InterPro" id="IPR001279">
    <property type="entry name" value="Metallo-B-lactamas"/>
</dbReference>
<protein>
    <submittedName>
        <fullName evidence="3">MBL fold metallo-hydrolase</fullName>
    </submittedName>
</protein>
<keyword evidence="3" id="KW-0378">Hydrolase</keyword>
<dbReference type="Pfam" id="PF12706">
    <property type="entry name" value="Lactamase_B_2"/>
    <property type="match status" value="1"/>
</dbReference>
<comment type="caution">
    <text evidence="3">The sequence shown here is derived from an EMBL/GenBank/DDBJ whole genome shotgun (WGS) entry which is preliminary data.</text>
</comment>
<proteinExistence type="predicted"/>
<gene>
    <name evidence="3" type="ORF">E1288_13865</name>
</gene>
<dbReference type="Gene3D" id="3.60.15.10">
    <property type="entry name" value="Ribonuclease Z/Hydroxyacylglutathione hydrolase-like"/>
    <property type="match status" value="1"/>
</dbReference>
<reference evidence="3 4" key="1">
    <citation type="submission" date="2019-03" db="EMBL/GenBank/DDBJ databases">
        <title>Draft genome sequences of novel Actinobacteria.</title>
        <authorList>
            <person name="Sahin N."/>
            <person name="Ay H."/>
            <person name="Saygin H."/>
        </authorList>
    </citation>
    <scope>NUCLEOTIDE SEQUENCE [LARGE SCALE GENOMIC DNA]</scope>
    <source>
        <strain evidence="3 4">7K502</strain>
    </source>
</reference>
<dbReference type="InterPro" id="IPR036866">
    <property type="entry name" value="RibonucZ/Hydroxyglut_hydro"/>
</dbReference>
<sequence>MVLDFGYASFPALLRHCGPERVDAVLISHGHPDHVADLSPFLRARAFRRDLNLPPVPLYAPSGALDAVLGLDREEFVGHPYTVHVIDPPHAFDLGPFRVRTVALPHYEPNIGFRISAGGITVAYTGDTGPAEELVELAEDADLFLAQAMYTKEVPERDRGNMCSAVDVGELRDQGRRRGTHADPPVLDEERHSGGCQSSCPHGLPGTDHRCAQRARLVQARPISGLTPTRNRGTPGLAAESPSKAPGCPAWGCMGRSCVTSPACPRRDVRAAHPAAPPVPLTACGAGGTTRFNSAPHLARCPAFVDDYQRG</sequence>